<name>A0A3R9P823_9BACI</name>
<keyword evidence="1" id="KW-0678">Repressor</keyword>
<reference evidence="5 6" key="1">
    <citation type="submission" date="2018-10" db="EMBL/GenBank/DDBJ databases">
        <title>Draft genome sequence of Bacillus salarius IM0101, isolated from a hypersaline soil in Inner Mongolia, China.</title>
        <authorList>
            <person name="Yamprayoonswat W."/>
            <person name="Boonvisut S."/>
            <person name="Jumpathong W."/>
            <person name="Sittihan S."/>
            <person name="Ruangsuj P."/>
            <person name="Wanthongcharoen S."/>
            <person name="Thongpramul N."/>
            <person name="Pimmason S."/>
            <person name="Yu B."/>
            <person name="Yasawong M."/>
        </authorList>
    </citation>
    <scope>NUCLEOTIDE SEQUENCE [LARGE SCALE GENOMIC DNA]</scope>
    <source>
        <strain evidence="5 6">IM0101</strain>
    </source>
</reference>
<dbReference type="AlphaFoldDB" id="A0A3R9P823"/>
<comment type="caution">
    <text evidence="5">The sequence shown here is derived from an EMBL/GenBank/DDBJ whole genome shotgun (WGS) entry which is preliminary data.</text>
</comment>
<organism evidence="5 6">
    <name type="scientific">Salibacterium salarium</name>
    <dbReference type="NCBI Taxonomy" id="284579"/>
    <lineage>
        <taxon>Bacteria</taxon>
        <taxon>Bacillati</taxon>
        <taxon>Bacillota</taxon>
        <taxon>Bacilli</taxon>
        <taxon>Bacillales</taxon>
        <taxon>Bacillaceae</taxon>
    </lineage>
</organism>
<dbReference type="GO" id="GO:0003677">
    <property type="term" value="F:DNA binding"/>
    <property type="evidence" value="ECO:0007669"/>
    <property type="project" value="UniProtKB-UniRule"/>
</dbReference>
<sequence>MQGECRTKMTSQRKMETAERKQQLTEVALGQLALNGYHKTTVSDVVKEAGVSQGTFYLYFRSKEEAALHIIEEGKTELLKVLEQGYRNEETTVEEMIESTIRLFYDFFSFAMEHRNLMILLFIKGYGADTPIHKAALETFNALERASQRNLERSRELHLLPQDTDIPMQASLITNMVTSTISSWLFGPGLDVNHTPGISAEKMARSAAMFGFYGIIGNK</sequence>
<dbReference type="Pfam" id="PF00440">
    <property type="entry name" value="TetR_N"/>
    <property type="match status" value="1"/>
</dbReference>
<evidence type="ECO:0000256" key="2">
    <source>
        <dbReference type="ARBA" id="ARBA00023125"/>
    </source>
</evidence>
<dbReference type="EMBL" id="RBVX01000015">
    <property type="protein sequence ID" value="RSL32375.1"/>
    <property type="molecule type" value="Genomic_DNA"/>
</dbReference>
<feature type="DNA-binding region" description="H-T-H motif" evidence="3">
    <location>
        <begin position="41"/>
        <end position="60"/>
    </location>
</feature>
<dbReference type="SUPFAM" id="SSF48498">
    <property type="entry name" value="Tetracyclin repressor-like, C-terminal domain"/>
    <property type="match status" value="1"/>
</dbReference>
<dbReference type="Proteomes" id="UP000275076">
    <property type="component" value="Unassembled WGS sequence"/>
</dbReference>
<dbReference type="PANTHER" id="PTHR43479">
    <property type="entry name" value="ACREF/ENVCD OPERON REPRESSOR-RELATED"/>
    <property type="match status" value="1"/>
</dbReference>
<proteinExistence type="predicted"/>
<dbReference type="InterPro" id="IPR009057">
    <property type="entry name" value="Homeodomain-like_sf"/>
</dbReference>
<dbReference type="Gene3D" id="1.10.357.10">
    <property type="entry name" value="Tetracycline Repressor, domain 2"/>
    <property type="match status" value="1"/>
</dbReference>
<evidence type="ECO:0000259" key="4">
    <source>
        <dbReference type="PROSITE" id="PS50977"/>
    </source>
</evidence>
<feature type="domain" description="HTH tetR-type" evidence="4">
    <location>
        <begin position="18"/>
        <end position="78"/>
    </location>
</feature>
<evidence type="ECO:0000313" key="6">
    <source>
        <dbReference type="Proteomes" id="UP000275076"/>
    </source>
</evidence>
<gene>
    <name evidence="5" type="ORF">D7Z54_15880</name>
</gene>
<dbReference type="InterPro" id="IPR050624">
    <property type="entry name" value="HTH-type_Tx_Regulator"/>
</dbReference>
<dbReference type="InterPro" id="IPR036271">
    <property type="entry name" value="Tet_transcr_reg_TetR-rel_C_sf"/>
</dbReference>
<dbReference type="InterPro" id="IPR001647">
    <property type="entry name" value="HTH_TetR"/>
</dbReference>
<accession>A0A3R9P823</accession>
<keyword evidence="2 3" id="KW-0238">DNA-binding</keyword>
<dbReference type="OrthoDB" id="9812484at2"/>
<dbReference type="Gene3D" id="1.10.10.60">
    <property type="entry name" value="Homeodomain-like"/>
    <property type="match status" value="1"/>
</dbReference>
<dbReference type="PRINTS" id="PR00455">
    <property type="entry name" value="HTHTETR"/>
</dbReference>
<keyword evidence="6" id="KW-1185">Reference proteome</keyword>
<dbReference type="PROSITE" id="PS50977">
    <property type="entry name" value="HTH_TETR_2"/>
    <property type="match status" value="1"/>
</dbReference>
<evidence type="ECO:0000256" key="3">
    <source>
        <dbReference type="PROSITE-ProRule" id="PRU00335"/>
    </source>
</evidence>
<dbReference type="SUPFAM" id="SSF46689">
    <property type="entry name" value="Homeodomain-like"/>
    <property type="match status" value="1"/>
</dbReference>
<protein>
    <submittedName>
        <fullName evidence="5">TetR/AcrR family transcriptional regulator</fullName>
    </submittedName>
</protein>
<evidence type="ECO:0000256" key="1">
    <source>
        <dbReference type="ARBA" id="ARBA00022491"/>
    </source>
</evidence>
<dbReference type="PANTHER" id="PTHR43479:SF11">
    <property type="entry name" value="ACREF_ENVCD OPERON REPRESSOR-RELATED"/>
    <property type="match status" value="1"/>
</dbReference>
<evidence type="ECO:0000313" key="5">
    <source>
        <dbReference type="EMBL" id="RSL32375.1"/>
    </source>
</evidence>